<dbReference type="OrthoDB" id="9803995at2"/>
<feature type="binding site" evidence="3">
    <location>
        <position position="177"/>
    </location>
    <ligand>
        <name>Zn(2+)</name>
        <dbReference type="ChEBI" id="CHEBI:29105"/>
        <label>1</label>
        <note>catalytic</note>
    </ligand>
</feature>
<evidence type="ECO:0000313" key="5">
    <source>
        <dbReference type="Proteomes" id="UP000277811"/>
    </source>
</evidence>
<dbReference type="SUPFAM" id="SSF51569">
    <property type="entry name" value="Aldolase"/>
    <property type="match status" value="1"/>
</dbReference>
<sequence>MPIATLKDVLKSGQEKGAVGAFSTYDLFTAQGVIAGAERAGLPVITMVGAPVLDKPGNEEVGKIVVQLAEQAKVPVVVLLDHAKSFESCVKAIRLGFSAVMIDGSHLSIEDNVKVTKKVVEAAKAVGVSVEGELGALAGAEDGETVMRAKMTNPLDVPSFAEATGVDALAISIGNAHGLYKGKPMLDFNILEKSCASTETPLVLHGGTGIDRKQFARSIQFGMRKINIGTEIKVTYMDTFTQLHTGNREAYDLIGVPQACKQAVANVVESYVRFFSNGWKEEI</sequence>
<dbReference type="AlphaFoldDB" id="A0A498R9V3"/>
<comment type="cofactor">
    <cofactor evidence="3">
        <name>Zn(2+)</name>
        <dbReference type="ChEBI" id="CHEBI:29105"/>
    </cofactor>
    <text evidence="3">Binds 2 Zn(2+) ions per subunit. One is catalytic and the other provides a structural contribution.</text>
</comment>
<evidence type="ECO:0000256" key="2">
    <source>
        <dbReference type="PIRSR" id="PIRSR001359-2"/>
    </source>
</evidence>
<dbReference type="PANTHER" id="PTHR30304:SF0">
    <property type="entry name" value="D-TAGATOSE-1,6-BISPHOSPHATE ALDOLASE SUBUNIT GATY-RELATED"/>
    <property type="match status" value="1"/>
</dbReference>
<reference evidence="4 5" key="1">
    <citation type="submission" date="2018-06" db="EMBL/GenBank/DDBJ databases">
        <authorList>
            <person name="Strepis N."/>
        </authorList>
    </citation>
    <scope>NUCLEOTIDE SEQUENCE [LARGE SCALE GENOMIC DNA]</scope>
    <source>
        <strain evidence="4">LUCI</strain>
    </source>
</reference>
<feature type="binding site" evidence="3">
    <location>
        <position position="205"/>
    </location>
    <ligand>
        <name>Zn(2+)</name>
        <dbReference type="ChEBI" id="CHEBI:29105"/>
        <label>1</label>
        <note>catalytic</note>
    </ligand>
</feature>
<feature type="binding site" evidence="3">
    <location>
        <position position="82"/>
    </location>
    <ligand>
        <name>Zn(2+)</name>
        <dbReference type="ChEBI" id="CHEBI:29105"/>
        <label>1</label>
        <note>catalytic</note>
    </ligand>
</feature>
<dbReference type="RefSeq" id="WP_122628666.1">
    <property type="nucleotide sequence ID" value="NZ_UPPP01000079.1"/>
</dbReference>
<feature type="binding site" evidence="3">
    <location>
        <position position="133"/>
    </location>
    <ligand>
        <name>Zn(2+)</name>
        <dbReference type="ChEBI" id="CHEBI:29105"/>
        <label>2</label>
    </ligand>
</feature>
<dbReference type="PANTHER" id="PTHR30304">
    <property type="entry name" value="D-TAGATOSE-1,6-BISPHOSPHATE ALDOLASE"/>
    <property type="match status" value="1"/>
</dbReference>
<protein>
    <submittedName>
        <fullName evidence="4">Ketose-bisphosphate aldolase class-ii</fullName>
    </submittedName>
</protein>
<organism evidence="4 5">
    <name type="scientific">Lucifera butyrica</name>
    <dbReference type="NCBI Taxonomy" id="1351585"/>
    <lineage>
        <taxon>Bacteria</taxon>
        <taxon>Bacillati</taxon>
        <taxon>Bacillota</taxon>
        <taxon>Negativicutes</taxon>
        <taxon>Veillonellales</taxon>
        <taxon>Veillonellaceae</taxon>
        <taxon>Lucifera</taxon>
    </lineage>
</organism>
<dbReference type="InterPro" id="IPR000771">
    <property type="entry name" value="FBA_II"/>
</dbReference>
<evidence type="ECO:0000313" key="4">
    <source>
        <dbReference type="EMBL" id="VBB07737.1"/>
    </source>
</evidence>
<feature type="binding site" evidence="2">
    <location>
        <begin position="227"/>
        <end position="230"/>
    </location>
    <ligand>
        <name>dihydroxyacetone phosphate</name>
        <dbReference type="ChEBI" id="CHEBI:57642"/>
    </ligand>
</feature>
<evidence type="ECO:0000256" key="1">
    <source>
        <dbReference type="PIRSR" id="PIRSR001359-1"/>
    </source>
</evidence>
<gene>
    <name evidence="4" type="ORF">LUCI_3002</name>
</gene>
<proteinExistence type="predicted"/>
<feature type="active site" description="Proton donor" evidence="1">
    <location>
        <position position="81"/>
    </location>
</feature>
<dbReference type="InterPro" id="IPR013785">
    <property type="entry name" value="Aldolase_TIM"/>
</dbReference>
<feature type="binding site" evidence="3">
    <location>
        <position position="103"/>
    </location>
    <ligand>
        <name>Zn(2+)</name>
        <dbReference type="ChEBI" id="CHEBI:29105"/>
        <label>2</label>
    </ligand>
</feature>
<dbReference type="GO" id="GO:0005975">
    <property type="term" value="P:carbohydrate metabolic process"/>
    <property type="evidence" value="ECO:0007669"/>
    <property type="project" value="InterPro"/>
</dbReference>
<evidence type="ECO:0000256" key="3">
    <source>
        <dbReference type="PIRSR" id="PIRSR001359-3"/>
    </source>
</evidence>
<keyword evidence="3" id="KW-0479">Metal-binding</keyword>
<dbReference type="InterPro" id="IPR050246">
    <property type="entry name" value="Class_II_FBP_aldolase"/>
</dbReference>
<accession>A0A498R9V3</accession>
<dbReference type="Gene3D" id="3.20.20.70">
    <property type="entry name" value="Aldolase class I"/>
    <property type="match status" value="1"/>
</dbReference>
<keyword evidence="3" id="KW-0862">Zinc</keyword>
<keyword evidence="5" id="KW-1185">Reference proteome</keyword>
<dbReference type="GO" id="GO:0016832">
    <property type="term" value="F:aldehyde-lyase activity"/>
    <property type="evidence" value="ECO:0007669"/>
    <property type="project" value="InterPro"/>
</dbReference>
<dbReference type="EMBL" id="UPPP01000079">
    <property type="protein sequence ID" value="VBB07737.1"/>
    <property type="molecule type" value="Genomic_DNA"/>
</dbReference>
<dbReference type="PIRSF" id="PIRSF001359">
    <property type="entry name" value="F_bP_aldolase_II"/>
    <property type="match status" value="1"/>
</dbReference>
<dbReference type="GO" id="GO:0008270">
    <property type="term" value="F:zinc ion binding"/>
    <property type="evidence" value="ECO:0007669"/>
    <property type="project" value="InterPro"/>
</dbReference>
<name>A0A498R9V3_9FIRM</name>
<dbReference type="CDD" id="cd00947">
    <property type="entry name" value="TBP_aldolase_IIB"/>
    <property type="match status" value="1"/>
</dbReference>
<dbReference type="Proteomes" id="UP000277811">
    <property type="component" value="Unassembled WGS sequence"/>
</dbReference>
<dbReference type="Pfam" id="PF01116">
    <property type="entry name" value="F_bP_aldolase"/>
    <property type="match status" value="1"/>
</dbReference>
<feature type="binding site" evidence="2">
    <location>
        <position position="178"/>
    </location>
    <ligand>
        <name>dihydroxyacetone phosphate</name>
        <dbReference type="ChEBI" id="CHEBI:57642"/>
    </ligand>
</feature>
<feature type="binding site" evidence="2">
    <location>
        <begin position="206"/>
        <end position="208"/>
    </location>
    <ligand>
        <name>dihydroxyacetone phosphate</name>
        <dbReference type="ChEBI" id="CHEBI:57642"/>
    </ligand>
</feature>